<dbReference type="Pfam" id="PF05580">
    <property type="entry name" value="Peptidase_S55"/>
    <property type="match status" value="1"/>
</dbReference>
<protein>
    <recommendedName>
        <fullName evidence="2">Peptidase S55 domain-containing protein</fullName>
    </recommendedName>
</protein>
<dbReference type="InterPro" id="IPR008763">
    <property type="entry name" value="Peptidase_S55"/>
</dbReference>
<dbReference type="AlphaFoldDB" id="A0A849SFF3"/>
<sequence length="622" mass="65368">MALAVLSAWFGFASAAPVPILTADRLKAGMKAQVLTVFVGERIDTFSAEIVGVMSGGRAEGDQIVARATDPRAIRSGIAQGMSGSPVYVDGKLIGALSGGWSFVREPVFVITPIAEMLAVLDQPEHSSASGTSGPAGLDLGLETHEPRYQYFRWSEESTLSIPAPAAPETSGPGAAFPALGLSRPLALPLAASGLHPGSRAIAAELLAPLGLALTSTGGGSGRASSSAPRAVAGKRSGSAASQVATIEPGAAVAVDILRGDLNLSAIGTLTYRDGDRVLIFGHPLFQAGEVKLPLSRAEITTIIPTDVSSFKLGRPGEPIGTATQDRRAAMAGRLGPVPHLLPITVSLIEASRRRNFHFESIEDRTLLPSMVGIAAFNSLMESGGAGAGQTLRWTLRASGPGRELTMSDVVAGEAPGAEMLNAISGPLRFLAGNPYERLALDSIQVAIEIEPRREQWVLRGVRLATAAVRPGGIAHVACEVESWRGGRRTVMLQVPVPHEVPAGRYSLFVGGAAELMRMEAARLPGRYRPTTLDDAIDRFNHWRSSDALRAVLIARAPEVTRSGIDYPELPTSALALLAPGTEAGDDIRRGDRLLLSETRFALEGVVRGEVMLEFVVDEDAP</sequence>
<evidence type="ECO:0000313" key="4">
    <source>
        <dbReference type="Proteomes" id="UP000580839"/>
    </source>
</evidence>
<feature type="chain" id="PRO_5032654027" description="Peptidase S55 domain-containing protein" evidence="1">
    <location>
        <begin position="16"/>
        <end position="622"/>
    </location>
</feature>
<gene>
    <name evidence="3" type="ORF">HOP12_08025</name>
</gene>
<evidence type="ECO:0000259" key="2">
    <source>
        <dbReference type="PROSITE" id="PS51494"/>
    </source>
</evidence>
<feature type="signal peptide" evidence="1">
    <location>
        <begin position="1"/>
        <end position="15"/>
    </location>
</feature>
<dbReference type="InterPro" id="IPR009003">
    <property type="entry name" value="Peptidase_S1_PA"/>
</dbReference>
<reference evidence="3 4" key="1">
    <citation type="submission" date="2020-04" db="EMBL/GenBank/DDBJ databases">
        <title>Metagenomic profiling of ammonia- and methane-oxidizing microorganisms in a Dutch drinking water treatment plant.</title>
        <authorList>
            <person name="Poghosyan L."/>
            <person name="Leucker S."/>
        </authorList>
    </citation>
    <scope>NUCLEOTIDE SEQUENCE [LARGE SCALE GENOMIC DNA]</scope>
    <source>
        <strain evidence="3">S-RSF-IL-03</strain>
    </source>
</reference>
<feature type="domain" description="Peptidase S55" evidence="2">
    <location>
        <begin position="1"/>
        <end position="133"/>
    </location>
</feature>
<evidence type="ECO:0000256" key="1">
    <source>
        <dbReference type="SAM" id="SignalP"/>
    </source>
</evidence>
<name>A0A849SFF3_UNCEI</name>
<evidence type="ECO:0000313" key="3">
    <source>
        <dbReference type="EMBL" id="NOT34102.1"/>
    </source>
</evidence>
<dbReference type="EMBL" id="JABFRW010000094">
    <property type="protein sequence ID" value="NOT34102.1"/>
    <property type="molecule type" value="Genomic_DNA"/>
</dbReference>
<organism evidence="3 4">
    <name type="scientific">Eiseniibacteriota bacterium</name>
    <dbReference type="NCBI Taxonomy" id="2212470"/>
    <lineage>
        <taxon>Bacteria</taxon>
        <taxon>Candidatus Eiseniibacteriota</taxon>
    </lineage>
</organism>
<dbReference type="PROSITE" id="PS51494">
    <property type="entry name" value="SPOIVB"/>
    <property type="match status" value="1"/>
</dbReference>
<accession>A0A849SFF3</accession>
<dbReference type="Proteomes" id="UP000580839">
    <property type="component" value="Unassembled WGS sequence"/>
</dbReference>
<comment type="caution">
    <text evidence="3">The sequence shown here is derived from an EMBL/GenBank/DDBJ whole genome shotgun (WGS) entry which is preliminary data.</text>
</comment>
<dbReference type="SUPFAM" id="SSF50494">
    <property type="entry name" value="Trypsin-like serine proteases"/>
    <property type="match status" value="1"/>
</dbReference>
<keyword evidence="1" id="KW-0732">Signal</keyword>
<proteinExistence type="predicted"/>